<gene>
    <name evidence="2" type="ORF">US96_C0044G0002</name>
</gene>
<dbReference type="Proteomes" id="UP000034181">
    <property type="component" value="Unassembled WGS sequence"/>
</dbReference>
<comment type="caution">
    <text evidence="2">The sequence shown here is derived from an EMBL/GenBank/DDBJ whole genome shotgun (WGS) entry which is preliminary data.</text>
</comment>
<evidence type="ECO:0000256" key="1">
    <source>
        <dbReference type="SAM" id="MobiDB-lite"/>
    </source>
</evidence>
<evidence type="ECO:0000313" key="2">
    <source>
        <dbReference type="EMBL" id="KKQ73998.1"/>
    </source>
</evidence>
<name>A0A0G0K2Q3_9BACT</name>
<accession>A0A0G0K2Q3</accession>
<sequence length="64" mass="7206">MSHPEFTPVQLDGPKNVMGYPEISIQGAPPGDFSRILRRQQVTDIDKKVSRGTARASRTQVRKR</sequence>
<reference evidence="2 3" key="1">
    <citation type="journal article" date="2015" name="Nature">
        <title>rRNA introns, odd ribosomes, and small enigmatic genomes across a large radiation of phyla.</title>
        <authorList>
            <person name="Brown C.T."/>
            <person name="Hug L.A."/>
            <person name="Thomas B.C."/>
            <person name="Sharon I."/>
            <person name="Castelle C.J."/>
            <person name="Singh A."/>
            <person name="Wilkins M.J."/>
            <person name="Williams K.H."/>
            <person name="Banfield J.F."/>
        </authorList>
    </citation>
    <scope>NUCLEOTIDE SEQUENCE [LARGE SCALE GENOMIC DNA]</scope>
</reference>
<proteinExistence type="predicted"/>
<dbReference type="EMBL" id="LBUZ01000044">
    <property type="protein sequence ID" value="KKQ73998.1"/>
    <property type="molecule type" value="Genomic_DNA"/>
</dbReference>
<evidence type="ECO:0000313" key="3">
    <source>
        <dbReference type="Proteomes" id="UP000034181"/>
    </source>
</evidence>
<protein>
    <submittedName>
        <fullName evidence="2">Uncharacterized protein</fullName>
    </submittedName>
</protein>
<dbReference type="AlphaFoldDB" id="A0A0G0K2Q3"/>
<organism evidence="2 3">
    <name type="scientific">Candidatus Woesebacteria bacterium GW2011_GWB1_38_5b</name>
    <dbReference type="NCBI Taxonomy" id="1618569"/>
    <lineage>
        <taxon>Bacteria</taxon>
        <taxon>Candidatus Woeseibacteriota</taxon>
    </lineage>
</organism>
<feature type="region of interest" description="Disordered" evidence="1">
    <location>
        <begin position="1"/>
        <end position="64"/>
    </location>
</feature>